<evidence type="ECO:0000256" key="7">
    <source>
        <dbReference type="ARBA" id="ARBA00023136"/>
    </source>
</evidence>
<keyword evidence="10" id="KW-1185">Reference proteome</keyword>
<dbReference type="GO" id="GO:0005886">
    <property type="term" value="C:plasma membrane"/>
    <property type="evidence" value="ECO:0007669"/>
    <property type="project" value="TreeGrafter"/>
</dbReference>
<name>A0A937FX20_9BACT</name>
<keyword evidence="5" id="KW-0448">Lipopolysaccharide biosynthesis</keyword>
<dbReference type="Gene3D" id="3.90.550.10">
    <property type="entry name" value="Spore Coat Polysaccharide Biosynthesis Protein SpsA, Chain A"/>
    <property type="match status" value="1"/>
</dbReference>
<keyword evidence="1" id="KW-1003">Cell membrane</keyword>
<dbReference type="Proteomes" id="UP000614216">
    <property type="component" value="Unassembled WGS sequence"/>
</dbReference>
<evidence type="ECO:0000259" key="8">
    <source>
        <dbReference type="Pfam" id="PF00535"/>
    </source>
</evidence>
<dbReference type="InterPro" id="IPR050256">
    <property type="entry name" value="Glycosyltransferase_2"/>
</dbReference>
<organism evidence="9 10">
    <name type="scientific">Fulvivirga marina</name>
    <dbReference type="NCBI Taxonomy" id="2494733"/>
    <lineage>
        <taxon>Bacteria</taxon>
        <taxon>Pseudomonadati</taxon>
        <taxon>Bacteroidota</taxon>
        <taxon>Cytophagia</taxon>
        <taxon>Cytophagales</taxon>
        <taxon>Fulvivirgaceae</taxon>
        <taxon>Fulvivirga</taxon>
    </lineage>
</organism>
<evidence type="ECO:0000256" key="1">
    <source>
        <dbReference type="ARBA" id="ARBA00022475"/>
    </source>
</evidence>
<evidence type="ECO:0000256" key="4">
    <source>
        <dbReference type="ARBA" id="ARBA00022692"/>
    </source>
</evidence>
<dbReference type="InterPro" id="IPR001173">
    <property type="entry name" value="Glyco_trans_2-like"/>
</dbReference>
<evidence type="ECO:0000313" key="9">
    <source>
        <dbReference type="EMBL" id="MBL6447745.1"/>
    </source>
</evidence>
<evidence type="ECO:0000256" key="5">
    <source>
        <dbReference type="ARBA" id="ARBA00022985"/>
    </source>
</evidence>
<keyword evidence="2" id="KW-0328">Glycosyltransferase</keyword>
<sequence length="245" mass="27828">MESEYLLTIVVPVYNEVESLPRFKEEMDKYMAQTPLSSKVLFVNDGSNDGSLELIKDICRGKGANHYYYASLESNCGLSAAIKAGIDLCDTQYMGYIDADLQTSPSDFLKYFEHLNNFTLVNGIRAQRKDTIIKKISSKIANGFRRMVINDGIADTCCPLKLMQTDAAKKLPFFKGMHRFIPALIQLQGGAVKQLEVQHFERYAGTAKYHLFNRLAGPFIDTLVFVWMRKKSIKYKISELELAHK</sequence>
<comment type="caution">
    <text evidence="9">The sequence shown here is derived from an EMBL/GenBank/DDBJ whole genome shotgun (WGS) entry which is preliminary data.</text>
</comment>
<keyword evidence="3" id="KW-0808">Transferase</keyword>
<protein>
    <submittedName>
        <fullName evidence="9">Glycosyltransferase</fullName>
    </submittedName>
</protein>
<dbReference type="GO" id="GO:0099621">
    <property type="term" value="F:undecaprenyl-phosphate 4-deoxy-4-formamido-L-arabinose transferase activity"/>
    <property type="evidence" value="ECO:0007669"/>
    <property type="project" value="TreeGrafter"/>
</dbReference>
<gene>
    <name evidence="9" type="ORF">JMN32_15610</name>
</gene>
<evidence type="ECO:0000256" key="6">
    <source>
        <dbReference type="ARBA" id="ARBA00022989"/>
    </source>
</evidence>
<keyword evidence="4" id="KW-0812">Transmembrane</keyword>
<proteinExistence type="predicted"/>
<evidence type="ECO:0000256" key="2">
    <source>
        <dbReference type="ARBA" id="ARBA00022676"/>
    </source>
</evidence>
<dbReference type="GO" id="GO:0009103">
    <property type="term" value="P:lipopolysaccharide biosynthetic process"/>
    <property type="evidence" value="ECO:0007669"/>
    <property type="project" value="UniProtKB-KW"/>
</dbReference>
<dbReference type="RefSeq" id="WP_202857285.1">
    <property type="nucleotide sequence ID" value="NZ_JAEUGD010000053.1"/>
</dbReference>
<evidence type="ECO:0000313" key="10">
    <source>
        <dbReference type="Proteomes" id="UP000614216"/>
    </source>
</evidence>
<dbReference type="PANTHER" id="PTHR48090:SF3">
    <property type="entry name" value="UNDECAPRENYL-PHOSPHATE 4-DEOXY-4-FORMAMIDO-L-ARABINOSE TRANSFERASE"/>
    <property type="match status" value="1"/>
</dbReference>
<dbReference type="Pfam" id="PF00535">
    <property type="entry name" value="Glycos_transf_2"/>
    <property type="match status" value="1"/>
</dbReference>
<keyword evidence="7" id="KW-0472">Membrane</keyword>
<keyword evidence="6" id="KW-1133">Transmembrane helix</keyword>
<dbReference type="InterPro" id="IPR029044">
    <property type="entry name" value="Nucleotide-diphossugar_trans"/>
</dbReference>
<reference evidence="9" key="1">
    <citation type="submission" date="2021-01" db="EMBL/GenBank/DDBJ databases">
        <title>Fulvivirga kasyanovii gen. nov., sp nov., a novel member of the phylum Bacteroidetes isolated from seawater in a mussel farm.</title>
        <authorList>
            <person name="Zhao L.-H."/>
            <person name="Wang Z.-J."/>
        </authorList>
    </citation>
    <scope>NUCLEOTIDE SEQUENCE</scope>
    <source>
        <strain evidence="9">29W222</strain>
    </source>
</reference>
<accession>A0A937FX20</accession>
<dbReference type="AlphaFoldDB" id="A0A937FX20"/>
<evidence type="ECO:0000256" key="3">
    <source>
        <dbReference type="ARBA" id="ARBA00022679"/>
    </source>
</evidence>
<dbReference type="EMBL" id="JAEUGD010000053">
    <property type="protein sequence ID" value="MBL6447745.1"/>
    <property type="molecule type" value="Genomic_DNA"/>
</dbReference>
<dbReference type="SUPFAM" id="SSF53448">
    <property type="entry name" value="Nucleotide-diphospho-sugar transferases"/>
    <property type="match status" value="1"/>
</dbReference>
<feature type="domain" description="Glycosyltransferase 2-like" evidence="8">
    <location>
        <begin position="8"/>
        <end position="170"/>
    </location>
</feature>
<dbReference type="PANTHER" id="PTHR48090">
    <property type="entry name" value="UNDECAPRENYL-PHOSPHATE 4-DEOXY-4-FORMAMIDO-L-ARABINOSE TRANSFERASE-RELATED"/>
    <property type="match status" value="1"/>
</dbReference>